<dbReference type="PANTHER" id="PTHR10024">
    <property type="entry name" value="SYNAPTOTAGMIN"/>
    <property type="match status" value="1"/>
</dbReference>
<name>A0ABM4CYU8_HYDVU</name>
<dbReference type="CDD" id="cd00276">
    <property type="entry name" value="C2B_Synaptotagmin"/>
    <property type="match status" value="1"/>
</dbReference>
<gene>
    <name evidence="5" type="primary">LOC100202667</name>
</gene>
<dbReference type="SMART" id="SM00239">
    <property type="entry name" value="C2"/>
    <property type="match status" value="2"/>
</dbReference>
<dbReference type="Gene3D" id="2.60.40.150">
    <property type="entry name" value="C2 domain"/>
    <property type="match status" value="2"/>
</dbReference>
<dbReference type="GeneID" id="100202667"/>
<keyword evidence="2" id="KW-0472">Membrane</keyword>
<reference evidence="5" key="1">
    <citation type="submission" date="2025-08" db="UniProtKB">
        <authorList>
            <consortium name="RefSeq"/>
        </authorList>
    </citation>
    <scope>IDENTIFICATION</scope>
</reference>
<evidence type="ECO:0000259" key="3">
    <source>
        <dbReference type="PROSITE" id="PS50004"/>
    </source>
</evidence>
<feature type="transmembrane region" description="Helical" evidence="2">
    <location>
        <begin position="20"/>
        <end position="43"/>
    </location>
</feature>
<keyword evidence="2" id="KW-0812">Transmembrane</keyword>
<dbReference type="Proteomes" id="UP001652625">
    <property type="component" value="Chromosome 11"/>
</dbReference>
<dbReference type="PRINTS" id="PR00399">
    <property type="entry name" value="SYNAPTOTAGMN"/>
</dbReference>
<feature type="domain" description="C2" evidence="3">
    <location>
        <begin position="253"/>
        <end position="386"/>
    </location>
</feature>
<dbReference type="SUPFAM" id="SSF49562">
    <property type="entry name" value="C2 domain (Calcium/lipid-binding domain, CaLB)"/>
    <property type="match status" value="2"/>
</dbReference>
<protein>
    <submittedName>
        <fullName evidence="5">Synaptotagmin-1</fullName>
    </submittedName>
</protein>
<keyword evidence="4" id="KW-1185">Reference proteome</keyword>
<dbReference type="RefSeq" id="XP_065667144.1">
    <property type="nucleotide sequence ID" value="XM_065811072.1"/>
</dbReference>
<evidence type="ECO:0000256" key="1">
    <source>
        <dbReference type="ARBA" id="ARBA00022737"/>
    </source>
</evidence>
<dbReference type="PRINTS" id="PR00360">
    <property type="entry name" value="C2DOMAIN"/>
</dbReference>
<feature type="domain" description="C2" evidence="3">
    <location>
        <begin position="113"/>
        <end position="233"/>
    </location>
</feature>
<dbReference type="InterPro" id="IPR001565">
    <property type="entry name" value="Synaptotagmin"/>
</dbReference>
<sequence>MVVHKTLKLIIWEHLEKLPWSPWITIFTVLGLVLGGILIPLLIKKFCFESYQHLIKEISDCLIKTFKRPEPADAVDLAKLQLVNKTFYEKVQPSTVELQYSGFIENEPKFSIVPGKVRFSLEYDEEAEVLKVTIIEAQNLPAADEGGASDPYIRVMLKPDTRRRYETIVLDKTLNPKYDQTFEFKKLPISELLNRTLSILAIDFDQLPEHDILGMAEIPMIDFDLSSPVEVWRTLIPGYDLNNPGEFIKAESDYGDICIGLMFMPATEKLHVYIIECKDLKSVDDNGKSDPFVKITMFQKKKKIKTFKTRHIKETLTPYFNEDFVFNLSPALTPVTDLQFIVLDYELFGTPNTIGQVTIGASSYGPQMRHWRDVLLAPKKSIACWHMLRAKSKPGEDD</sequence>
<dbReference type="PROSITE" id="PS50004">
    <property type="entry name" value="C2"/>
    <property type="match status" value="2"/>
</dbReference>
<dbReference type="InterPro" id="IPR035892">
    <property type="entry name" value="C2_domain_sf"/>
</dbReference>
<organism evidence="4 5">
    <name type="scientific">Hydra vulgaris</name>
    <name type="common">Hydra</name>
    <name type="synonym">Hydra attenuata</name>
    <dbReference type="NCBI Taxonomy" id="6087"/>
    <lineage>
        <taxon>Eukaryota</taxon>
        <taxon>Metazoa</taxon>
        <taxon>Cnidaria</taxon>
        <taxon>Hydrozoa</taxon>
        <taxon>Hydroidolina</taxon>
        <taxon>Anthoathecata</taxon>
        <taxon>Aplanulata</taxon>
        <taxon>Hydridae</taxon>
        <taxon>Hydra</taxon>
    </lineage>
</organism>
<dbReference type="Pfam" id="PF00168">
    <property type="entry name" value="C2"/>
    <property type="match status" value="2"/>
</dbReference>
<keyword evidence="2" id="KW-1133">Transmembrane helix</keyword>
<dbReference type="PANTHER" id="PTHR10024:SF227">
    <property type="entry name" value="SYNAPTOTAGMIN 1"/>
    <property type="match status" value="1"/>
</dbReference>
<proteinExistence type="predicted"/>
<accession>A0ABM4CYU8</accession>
<dbReference type="InterPro" id="IPR000008">
    <property type="entry name" value="C2_dom"/>
</dbReference>
<evidence type="ECO:0000313" key="4">
    <source>
        <dbReference type="Proteomes" id="UP001652625"/>
    </source>
</evidence>
<evidence type="ECO:0000313" key="5">
    <source>
        <dbReference type="RefSeq" id="XP_065667144.1"/>
    </source>
</evidence>
<keyword evidence="1" id="KW-0677">Repeat</keyword>
<evidence type="ECO:0000256" key="2">
    <source>
        <dbReference type="SAM" id="Phobius"/>
    </source>
</evidence>